<evidence type="ECO:0000256" key="1">
    <source>
        <dbReference type="ARBA" id="ARBA00001973"/>
    </source>
</evidence>
<dbReference type="InterPro" id="IPR002227">
    <property type="entry name" value="Tyrosinase_Cu-bd"/>
</dbReference>
<dbReference type="InterPro" id="IPR050316">
    <property type="entry name" value="Tyrosinase/Hemocyanin"/>
</dbReference>
<proteinExistence type="inferred from homology"/>
<dbReference type="Pfam" id="PF00264">
    <property type="entry name" value="Tyrosinase"/>
    <property type="match status" value="1"/>
</dbReference>
<gene>
    <name evidence="10" type="ORF">C2845_PM13G05250</name>
</gene>
<keyword evidence="4" id="KW-0883">Thioether bond</keyword>
<dbReference type="STRING" id="4540.A0A3L6RH28"/>
<keyword evidence="3" id="KW-0479">Metal-binding</keyword>
<dbReference type="EMBL" id="PQIB02000008">
    <property type="protein sequence ID" value="RLN03703.1"/>
    <property type="molecule type" value="Genomic_DNA"/>
</dbReference>
<accession>A0A3L6RH28</accession>
<evidence type="ECO:0000256" key="7">
    <source>
        <dbReference type="ARBA" id="ARBA00023157"/>
    </source>
</evidence>
<comment type="caution">
    <text evidence="10">The sequence shown here is derived from an EMBL/GenBank/DDBJ whole genome shotgun (WGS) entry which is preliminary data.</text>
</comment>
<sequence length="638" mass="70464">MNGAMASACARSSVVPAAPPAASTKSSACPSKKATATFPRRTVWCRAAGRHDDDGHLWLPRRDVLTSLGGVAAGLVGYPGLASGALEANPVESCRRGDKVNDKLVECTDPNREYPCPPPSPVRPVDFKPEGAVRRVRQPAHLLSREYQEKYKEAIAKMKALPASHPLSFAAQAAIHQAYCDGHYRYDPAAKNRPFDVHFSWIFAPWHRMYIYFYEKALGQLIGDDTFALPYWNWDAPAGMVVPPLFRDSFANPLYDRNREQPRLDKVVDLDFLNAPDDAPLIPFNGPKDDKYEQLVYKNLCTIYQQQIRGGRGARAFLGEKLCSDTDFRLKEINERYKRRQGGQKAKRDKTKSQGSLERMAHTALHVWVGRSGPPEGKTCSADTGGVLGHDGAFNCNNDMGFLGSSGRDPLFYSHHANVDRLWHIWSTKLGGEGFRDPEWLDASFVFYDGVESPRPVSIKFRDVLDTRNLGYTYDAESEEDLPWLSCKLSPLVPHGKDSPPRPSPRKMLVYPLSLAKGEVVVVAAVAVPPKQPGQQRVLVIQGVEYDPTAENKFDVAINVPGDQALKVGPENSEYAGSFAVVPSSKAGGGTLEGRITLFVDDVLDDVMGDGDTTVDVVLVPRTDEEIKVFLPPTIQNQ</sequence>
<dbReference type="InterPro" id="IPR022740">
    <property type="entry name" value="Polyphenol_oxidase_C"/>
</dbReference>
<protein>
    <submittedName>
        <fullName evidence="10">Polyphenol oxidase I, chloroplastic-like</fullName>
    </submittedName>
</protein>
<evidence type="ECO:0000256" key="2">
    <source>
        <dbReference type="ARBA" id="ARBA00009928"/>
    </source>
</evidence>
<feature type="region of interest" description="Disordered" evidence="8">
    <location>
        <begin position="337"/>
        <end position="356"/>
    </location>
</feature>
<dbReference type="Pfam" id="PF12142">
    <property type="entry name" value="PPO1_DWL"/>
    <property type="match status" value="1"/>
</dbReference>
<dbReference type="GO" id="GO:0004097">
    <property type="term" value="F:catechol oxidase activity"/>
    <property type="evidence" value="ECO:0007669"/>
    <property type="project" value="InterPro"/>
</dbReference>
<evidence type="ECO:0000256" key="3">
    <source>
        <dbReference type="ARBA" id="ARBA00022723"/>
    </source>
</evidence>
<dbReference type="PANTHER" id="PTHR11474">
    <property type="entry name" value="TYROSINASE FAMILY MEMBER"/>
    <property type="match status" value="1"/>
</dbReference>
<dbReference type="PANTHER" id="PTHR11474:SF86">
    <property type="entry name" value="TYROSINASE COPPER-BINDING DOMAIN-CONTAINING PROTEIN"/>
    <property type="match status" value="1"/>
</dbReference>
<feature type="domain" description="Tyrosinase copper-binding" evidence="9">
    <location>
        <begin position="409"/>
        <end position="420"/>
    </location>
</feature>
<dbReference type="PROSITE" id="PS00498">
    <property type="entry name" value="TYROSINASE_2"/>
    <property type="match status" value="1"/>
</dbReference>
<keyword evidence="11" id="KW-1185">Reference proteome</keyword>
<dbReference type="InterPro" id="IPR022739">
    <property type="entry name" value="Polyphenol_oxidase_cen"/>
</dbReference>
<dbReference type="Proteomes" id="UP000275267">
    <property type="component" value="Unassembled WGS sequence"/>
</dbReference>
<name>A0A3L6RH28_PANMI</name>
<keyword evidence="7" id="KW-1015">Disulfide bond</keyword>
<keyword evidence="6" id="KW-0186">Copper</keyword>
<evidence type="ECO:0000256" key="5">
    <source>
        <dbReference type="ARBA" id="ARBA00023002"/>
    </source>
</evidence>
<dbReference type="SUPFAM" id="SSF48056">
    <property type="entry name" value="Di-copper centre-containing domain"/>
    <property type="match status" value="1"/>
</dbReference>
<evidence type="ECO:0000313" key="11">
    <source>
        <dbReference type="Proteomes" id="UP000275267"/>
    </source>
</evidence>
<dbReference type="PRINTS" id="PR00092">
    <property type="entry name" value="TYROSINASE"/>
</dbReference>
<dbReference type="Pfam" id="PF12143">
    <property type="entry name" value="PPO1_KFDV"/>
    <property type="match status" value="1"/>
</dbReference>
<dbReference type="GO" id="GO:0046872">
    <property type="term" value="F:metal ion binding"/>
    <property type="evidence" value="ECO:0007669"/>
    <property type="project" value="UniProtKB-KW"/>
</dbReference>
<dbReference type="Gene3D" id="1.10.1280.10">
    <property type="entry name" value="Di-copper center containing domain from catechol oxidase"/>
    <property type="match status" value="1"/>
</dbReference>
<evidence type="ECO:0000256" key="8">
    <source>
        <dbReference type="SAM" id="MobiDB-lite"/>
    </source>
</evidence>
<dbReference type="AlphaFoldDB" id="A0A3L6RH28"/>
<organism evidence="10 11">
    <name type="scientific">Panicum miliaceum</name>
    <name type="common">Proso millet</name>
    <name type="synonym">Broomcorn millet</name>
    <dbReference type="NCBI Taxonomy" id="4540"/>
    <lineage>
        <taxon>Eukaryota</taxon>
        <taxon>Viridiplantae</taxon>
        <taxon>Streptophyta</taxon>
        <taxon>Embryophyta</taxon>
        <taxon>Tracheophyta</taxon>
        <taxon>Spermatophyta</taxon>
        <taxon>Magnoliopsida</taxon>
        <taxon>Liliopsida</taxon>
        <taxon>Poales</taxon>
        <taxon>Poaceae</taxon>
        <taxon>PACMAD clade</taxon>
        <taxon>Panicoideae</taxon>
        <taxon>Panicodae</taxon>
        <taxon>Paniceae</taxon>
        <taxon>Panicinae</taxon>
        <taxon>Panicum</taxon>
        <taxon>Panicum sect. Panicum</taxon>
    </lineage>
</organism>
<reference evidence="11" key="1">
    <citation type="journal article" date="2019" name="Nat. Commun.">
        <title>The genome of broomcorn millet.</title>
        <authorList>
            <person name="Zou C."/>
            <person name="Miki D."/>
            <person name="Li D."/>
            <person name="Tang Q."/>
            <person name="Xiao L."/>
            <person name="Rajput S."/>
            <person name="Deng P."/>
            <person name="Jia W."/>
            <person name="Huang R."/>
            <person name="Zhang M."/>
            <person name="Sun Y."/>
            <person name="Hu J."/>
            <person name="Fu X."/>
            <person name="Schnable P.S."/>
            <person name="Li F."/>
            <person name="Zhang H."/>
            <person name="Feng B."/>
            <person name="Zhu X."/>
            <person name="Liu R."/>
            <person name="Schnable J.C."/>
            <person name="Zhu J.-K."/>
            <person name="Zhang H."/>
        </authorList>
    </citation>
    <scope>NUCLEOTIDE SEQUENCE [LARGE SCALE GENOMIC DNA]</scope>
</reference>
<evidence type="ECO:0000256" key="6">
    <source>
        <dbReference type="ARBA" id="ARBA00023008"/>
    </source>
</evidence>
<evidence type="ECO:0000256" key="4">
    <source>
        <dbReference type="ARBA" id="ARBA00022784"/>
    </source>
</evidence>
<evidence type="ECO:0000313" key="10">
    <source>
        <dbReference type="EMBL" id="RLN03703.1"/>
    </source>
</evidence>
<dbReference type="InterPro" id="IPR008922">
    <property type="entry name" value="Di-copper_centre_dom_sf"/>
</dbReference>
<evidence type="ECO:0000259" key="9">
    <source>
        <dbReference type="PROSITE" id="PS00498"/>
    </source>
</evidence>
<feature type="compositionally biased region" description="Basic residues" evidence="8">
    <location>
        <begin position="337"/>
        <end position="350"/>
    </location>
</feature>
<comment type="similarity">
    <text evidence="2">Belongs to the tyrosinase family.</text>
</comment>
<keyword evidence="5" id="KW-0560">Oxidoreductase</keyword>
<comment type="cofactor">
    <cofactor evidence="1">
        <name>Cu(2+)</name>
        <dbReference type="ChEBI" id="CHEBI:29036"/>
    </cofactor>
</comment>
<dbReference type="OrthoDB" id="6132182at2759"/>